<keyword evidence="2" id="KW-0813">Transport</keyword>
<evidence type="ECO:0000256" key="12">
    <source>
        <dbReference type="ARBA" id="ARBA00047524"/>
    </source>
</evidence>
<name>A0A5J9WLC3_9POAL</name>
<evidence type="ECO:0000256" key="9">
    <source>
        <dbReference type="ARBA" id="ARBA00023065"/>
    </source>
</evidence>
<feature type="transmembrane region" description="Helical" evidence="15">
    <location>
        <begin position="231"/>
        <end position="249"/>
    </location>
</feature>
<sequence length="1164" mass="129363">MGEPEPDDAVLFVGVSLMLGIASRHLLRGTRVPYTVALLVLGVALGSLEYGTPHGLGKLGAGIRIWANINPDLLLAVFLPALLFESSFSMEIHQIKRCMAQMVLLAGPGVVISTFLLGTAVKLTFPYNWSWKTSLLLGGLLSATDPVAVVALLKELGASKKLSTIIEGESLMNDGTAIVVYQLFYRMVLGRTFDAGSIIKFLSEVALGAVALGLAFGIVSVLWLGFIFNDTIIEIALTLAVSYIAFFTAQDSLEVSGVLTVMTLGMFYAAFAKTAFKGDSQQSLHHFWEMVAYIANTLIFILSGVVIADGVLQNNVHFERHGTSWGFLLLLYVFVQVSRVLVVGVLYPLLRHFGYGLDMKEATILVWSGLRGAVALSLSLSVKRTSDAVQTYLKPEVGTMFVFFTGGIVFLTLIVNGSTTQFLLHVLGMDKMSATKVRILKYTRHEMLNKALEAFGELRDDEELGPADWVTVKKYITCLHDLDDEPEHPHDASDKDSRMHTMNLRDIRVRLLNGVQAAYWGMLEEGRITQATANILMRSVDEAMDLVSRQPLCDWKGLQSNVQFPNYYRFLQMSRLPRKLITYFTVERLESGCYICAAFLRAHRIARRQLHDFLGDSEVARIVIDESNAEGEEAKKFLEDVRVTFPQVLRVLKTRQVTYSVLTHLSEYIQNLQKTGLLEEKEMIHLDDALQTDLKKLKRNPPMVKMPRVGDLLNTHPLVGALPAATRDPLLSNTKETVRGHGTILYKEGSRPTGIWLVSIGVVKVSFSNEHIPPISPSFQQWTSRRLSSRHSLDPILSHGTTLGLYEVLIGKPYICDMITDSVVHCFFVEAEKIEQLRQSDPSIEVFLWQESALVIARLLLPQIFEKMAMHEIRVLIAERSTMNIYIKGEDIELEHNYIGILLEGFLKTKSQNLLTPPAVLLPSNTDLTLFGLESSAMNHVDYCYTAASYQVEARARIIFFEIGRVSEIEPDLQRTASLLSQSHEPPRTLSKEHSGLLSWPESFRKARGPHNVSLAEIRSQPGSLSARALQLSMYGSMMGDMHSGQGQRRQRRMQATNQKRHSSSYPRVPSRPSNTRPLLSVQSEGSNMNRMPASKEAGEAATPAPPPAPATSAGRRRSKAMEDDNSSDESAGEEVIVRVDSPSVLSFRQSSGAVHHLPPPQDK</sequence>
<dbReference type="GO" id="GO:0005886">
    <property type="term" value="C:plasma membrane"/>
    <property type="evidence" value="ECO:0007669"/>
    <property type="project" value="UniProtKB-SubCell"/>
</dbReference>
<dbReference type="InterPro" id="IPR006153">
    <property type="entry name" value="Cation/H_exchanger_TM"/>
</dbReference>
<reference evidence="17 18" key="1">
    <citation type="journal article" date="2019" name="Sci. Rep.">
        <title>A high-quality genome of Eragrostis curvula grass provides insights into Poaceae evolution and supports new strategies to enhance forage quality.</title>
        <authorList>
            <person name="Carballo J."/>
            <person name="Santos B.A.C.M."/>
            <person name="Zappacosta D."/>
            <person name="Garbus I."/>
            <person name="Selva J.P."/>
            <person name="Gallo C.A."/>
            <person name="Diaz A."/>
            <person name="Albertini E."/>
            <person name="Caccamo M."/>
            <person name="Echenique V."/>
        </authorList>
    </citation>
    <scope>NUCLEOTIDE SEQUENCE [LARGE SCALE GENOMIC DNA]</scope>
    <source>
        <strain evidence="18">cv. Victoria</strain>
        <tissue evidence="17">Leaf</tissue>
    </source>
</reference>
<evidence type="ECO:0000256" key="5">
    <source>
        <dbReference type="ARBA" id="ARBA00022692"/>
    </source>
</evidence>
<dbReference type="GO" id="GO:0051453">
    <property type="term" value="P:regulation of intracellular pH"/>
    <property type="evidence" value="ECO:0007669"/>
    <property type="project" value="TreeGrafter"/>
</dbReference>
<dbReference type="InterPro" id="IPR000595">
    <property type="entry name" value="cNMP-bd_dom"/>
</dbReference>
<dbReference type="InterPro" id="IPR014710">
    <property type="entry name" value="RmlC-like_jellyroll"/>
</dbReference>
<evidence type="ECO:0000256" key="3">
    <source>
        <dbReference type="ARBA" id="ARBA00022475"/>
    </source>
</evidence>
<feature type="transmembrane region" description="Helical" evidence="15">
    <location>
        <begin position="102"/>
        <end position="121"/>
    </location>
</feature>
<evidence type="ECO:0000256" key="2">
    <source>
        <dbReference type="ARBA" id="ARBA00022448"/>
    </source>
</evidence>
<keyword evidence="10 15" id="KW-0472">Membrane</keyword>
<keyword evidence="7 15" id="KW-1133">Transmembrane helix</keyword>
<dbReference type="Gramene" id="TVU48755">
    <property type="protein sequence ID" value="TVU48755"/>
    <property type="gene ID" value="EJB05_00026"/>
</dbReference>
<dbReference type="GO" id="GO:0015386">
    <property type="term" value="F:potassium:proton antiporter activity"/>
    <property type="evidence" value="ECO:0007669"/>
    <property type="project" value="TreeGrafter"/>
</dbReference>
<feature type="compositionally biased region" description="Basic residues" evidence="14">
    <location>
        <begin position="1049"/>
        <end position="1063"/>
    </location>
</feature>
<keyword evidence="8" id="KW-0915">Sodium</keyword>
<dbReference type="OrthoDB" id="441412at2759"/>
<keyword evidence="11" id="KW-0739">Sodium transport</keyword>
<accession>A0A5J9WLC3</accession>
<feature type="transmembrane region" description="Helical" evidence="15">
    <location>
        <begin position="133"/>
        <end position="153"/>
    </location>
</feature>
<feature type="compositionally biased region" description="Low complexity" evidence="14">
    <location>
        <begin position="1064"/>
        <end position="1074"/>
    </location>
</feature>
<evidence type="ECO:0000256" key="11">
    <source>
        <dbReference type="ARBA" id="ARBA00023201"/>
    </source>
</evidence>
<evidence type="ECO:0000259" key="16">
    <source>
        <dbReference type="PROSITE" id="PS50042"/>
    </source>
</evidence>
<evidence type="ECO:0000256" key="14">
    <source>
        <dbReference type="SAM" id="MobiDB-lite"/>
    </source>
</evidence>
<feature type="compositionally biased region" description="Polar residues" evidence="14">
    <location>
        <begin position="1075"/>
        <end position="1090"/>
    </location>
</feature>
<dbReference type="FunFam" id="2.60.120.10:FF:000090">
    <property type="entry name" value="Sodium/hydrogen exchanger 7"/>
    <property type="match status" value="1"/>
</dbReference>
<evidence type="ECO:0000256" key="8">
    <source>
        <dbReference type="ARBA" id="ARBA00023053"/>
    </source>
</evidence>
<keyword evidence="18" id="KW-1185">Reference proteome</keyword>
<dbReference type="InterPro" id="IPR018490">
    <property type="entry name" value="cNMP-bd_dom_sf"/>
</dbReference>
<dbReference type="PANTHER" id="PTHR10110">
    <property type="entry name" value="SODIUM/HYDROGEN EXCHANGER"/>
    <property type="match status" value="1"/>
</dbReference>
<evidence type="ECO:0000256" key="7">
    <source>
        <dbReference type="ARBA" id="ARBA00022989"/>
    </source>
</evidence>
<organism evidence="17 18">
    <name type="scientific">Eragrostis curvula</name>
    <name type="common">weeping love grass</name>
    <dbReference type="NCBI Taxonomy" id="38414"/>
    <lineage>
        <taxon>Eukaryota</taxon>
        <taxon>Viridiplantae</taxon>
        <taxon>Streptophyta</taxon>
        <taxon>Embryophyta</taxon>
        <taxon>Tracheophyta</taxon>
        <taxon>Spermatophyta</taxon>
        <taxon>Magnoliopsida</taxon>
        <taxon>Liliopsida</taxon>
        <taxon>Poales</taxon>
        <taxon>Poaceae</taxon>
        <taxon>PACMAD clade</taxon>
        <taxon>Chloridoideae</taxon>
        <taxon>Eragrostideae</taxon>
        <taxon>Eragrostidinae</taxon>
        <taxon>Eragrostis</taxon>
    </lineage>
</organism>
<feature type="transmembrane region" description="Helical" evidence="15">
    <location>
        <begin position="34"/>
        <end position="53"/>
    </location>
</feature>
<evidence type="ECO:0000256" key="15">
    <source>
        <dbReference type="SAM" id="Phobius"/>
    </source>
</evidence>
<feature type="region of interest" description="Disordered" evidence="14">
    <location>
        <begin position="1038"/>
        <end position="1137"/>
    </location>
</feature>
<feature type="transmembrane region" description="Helical" evidence="15">
    <location>
        <begin position="327"/>
        <end position="350"/>
    </location>
</feature>
<dbReference type="Gene3D" id="2.60.120.10">
    <property type="entry name" value="Jelly Rolls"/>
    <property type="match status" value="1"/>
</dbReference>
<dbReference type="EMBL" id="RWGY01000002">
    <property type="protein sequence ID" value="TVU48755.1"/>
    <property type="molecule type" value="Genomic_DNA"/>
</dbReference>
<dbReference type="PROSITE" id="PS50042">
    <property type="entry name" value="CNMP_BINDING_3"/>
    <property type="match status" value="1"/>
</dbReference>
<feature type="compositionally biased region" description="Acidic residues" evidence="14">
    <location>
        <begin position="1124"/>
        <end position="1133"/>
    </location>
</feature>
<feature type="transmembrane region" description="Helical" evidence="15">
    <location>
        <begin position="287"/>
        <end position="307"/>
    </location>
</feature>
<feature type="transmembrane region" description="Helical" evidence="15">
    <location>
        <begin position="255"/>
        <end position="275"/>
    </location>
</feature>
<evidence type="ECO:0000256" key="6">
    <source>
        <dbReference type="ARBA" id="ARBA00022958"/>
    </source>
</evidence>
<feature type="transmembrane region" description="Helical" evidence="15">
    <location>
        <begin position="205"/>
        <end position="224"/>
    </location>
</feature>
<feature type="transmembrane region" description="Helical" evidence="15">
    <location>
        <begin position="6"/>
        <end position="27"/>
    </location>
</feature>
<comment type="subcellular location">
    <subcellularLocation>
        <location evidence="1">Cell membrane</location>
        <topology evidence="1">Multi-pass membrane protein</topology>
    </subcellularLocation>
</comment>
<keyword evidence="3" id="KW-1003">Cell membrane</keyword>
<proteinExistence type="predicted"/>
<dbReference type="GO" id="GO:0009941">
    <property type="term" value="C:chloroplast envelope"/>
    <property type="evidence" value="ECO:0007669"/>
    <property type="project" value="TreeGrafter"/>
</dbReference>
<keyword evidence="9" id="KW-0406">Ion transport</keyword>
<evidence type="ECO:0000313" key="18">
    <source>
        <dbReference type="Proteomes" id="UP000324897"/>
    </source>
</evidence>
<feature type="transmembrane region" description="Helical" evidence="15">
    <location>
        <begin position="400"/>
        <end position="424"/>
    </location>
</feature>
<evidence type="ECO:0000313" key="17">
    <source>
        <dbReference type="EMBL" id="TVU48755.1"/>
    </source>
</evidence>
<keyword evidence="4" id="KW-0633">Potassium transport</keyword>
<comment type="caution">
    <text evidence="17">The sequence shown here is derived from an EMBL/GenBank/DDBJ whole genome shotgun (WGS) entry which is preliminary data.</text>
</comment>
<comment type="catalytic activity">
    <reaction evidence="13">
        <text>K(+)(in) + H(+)(out) = K(+)(out) + H(+)(in)</text>
        <dbReference type="Rhea" id="RHEA:29467"/>
        <dbReference type="ChEBI" id="CHEBI:15378"/>
        <dbReference type="ChEBI" id="CHEBI:29103"/>
    </reaction>
</comment>
<dbReference type="Pfam" id="PF00999">
    <property type="entry name" value="Na_H_Exchanger"/>
    <property type="match status" value="1"/>
</dbReference>
<evidence type="ECO:0000256" key="10">
    <source>
        <dbReference type="ARBA" id="ARBA00023136"/>
    </source>
</evidence>
<dbReference type="Proteomes" id="UP000324897">
    <property type="component" value="Chromosome 6"/>
</dbReference>
<protein>
    <recommendedName>
        <fullName evidence="16">Cyclic nucleotide-binding domain-containing protein</fullName>
    </recommendedName>
</protein>
<dbReference type="InterPro" id="IPR018422">
    <property type="entry name" value="Cation/H_exchanger_CPA1"/>
</dbReference>
<dbReference type="Gene3D" id="6.10.140.1330">
    <property type="match status" value="1"/>
</dbReference>
<dbReference type="PANTHER" id="PTHR10110:SF86">
    <property type="entry name" value="SODIUM_HYDROGEN EXCHANGER 7"/>
    <property type="match status" value="1"/>
</dbReference>
<dbReference type="SUPFAM" id="SSF51206">
    <property type="entry name" value="cAMP-binding domain-like"/>
    <property type="match status" value="1"/>
</dbReference>
<dbReference type="AlphaFoldDB" id="A0A5J9WLC3"/>
<dbReference type="GO" id="GO:0015385">
    <property type="term" value="F:sodium:proton antiporter activity"/>
    <property type="evidence" value="ECO:0007669"/>
    <property type="project" value="InterPro"/>
</dbReference>
<evidence type="ECO:0000256" key="4">
    <source>
        <dbReference type="ARBA" id="ARBA00022538"/>
    </source>
</evidence>
<feature type="transmembrane region" description="Helical" evidence="15">
    <location>
        <begin position="362"/>
        <end position="380"/>
    </location>
</feature>
<evidence type="ECO:0000256" key="13">
    <source>
        <dbReference type="ARBA" id="ARBA00047912"/>
    </source>
</evidence>
<dbReference type="GO" id="GO:0098719">
    <property type="term" value="P:sodium ion import across plasma membrane"/>
    <property type="evidence" value="ECO:0007669"/>
    <property type="project" value="TreeGrafter"/>
</dbReference>
<keyword evidence="5 15" id="KW-0812">Transmembrane</keyword>
<feature type="domain" description="Cyclic nucleotide-binding" evidence="16">
    <location>
        <begin position="718"/>
        <end position="837"/>
    </location>
</feature>
<comment type="catalytic activity">
    <reaction evidence="12">
        <text>Na(+)(in) + H(+)(out) = Na(+)(out) + H(+)(in)</text>
        <dbReference type="Rhea" id="RHEA:29419"/>
        <dbReference type="ChEBI" id="CHEBI:15378"/>
        <dbReference type="ChEBI" id="CHEBI:29101"/>
    </reaction>
</comment>
<gene>
    <name evidence="17" type="ORF">EJB05_00026</name>
</gene>
<keyword evidence="6" id="KW-0630">Potassium</keyword>
<evidence type="ECO:0000256" key="1">
    <source>
        <dbReference type="ARBA" id="ARBA00004651"/>
    </source>
</evidence>